<name>A0A834IJ92_RHYFE</name>
<dbReference type="Proteomes" id="UP000625711">
    <property type="component" value="Unassembled WGS sequence"/>
</dbReference>
<dbReference type="GO" id="GO:0005634">
    <property type="term" value="C:nucleus"/>
    <property type="evidence" value="ECO:0007669"/>
    <property type="project" value="UniProtKB-SubCell"/>
</dbReference>
<evidence type="ECO:0000256" key="1">
    <source>
        <dbReference type="ARBA" id="ARBA00004123"/>
    </source>
</evidence>
<dbReference type="AlphaFoldDB" id="A0A834IJ92"/>
<feature type="compositionally biased region" description="Basic residues" evidence="5">
    <location>
        <begin position="118"/>
        <end position="128"/>
    </location>
</feature>
<feature type="chain" id="PRO_5032619605" description="C2H2-type domain-containing protein" evidence="6">
    <location>
        <begin position="20"/>
        <end position="1221"/>
    </location>
</feature>
<reference evidence="8" key="1">
    <citation type="submission" date="2020-08" db="EMBL/GenBank/DDBJ databases">
        <title>Genome sequencing and assembly of the red palm weevil Rhynchophorus ferrugineus.</title>
        <authorList>
            <person name="Dias G.B."/>
            <person name="Bergman C.M."/>
            <person name="Manee M."/>
        </authorList>
    </citation>
    <scope>NUCLEOTIDE SEQUENCE</scope>
    <source>
        <strain evidence="8">AA-2017</strain>
        <tissue evidence="8">Whole larva</tissue>
    </source>
</reference>
<evidence type="ECO:0000313" key="8">
    <source>
        <dbReference type="EMBL" id="KAF7280386.1"/>
    </source>
</evidence>
<sequence length="1221" mass="139466">MKTCECLILFLINRLRVISMDGTEQKNTSNCIIVSPTVLAKLHINTAVTIKNDTVTTNKIANNENNQNNCLSEEKMLSEDGNIQIQRKRKFNSDGITNTTNNEGQLIKSSEDDDNNVSKKRGRGRLKKNLTQSTSKKEDSPVLDEVSITSSQRDDIEKSDMTELCDDRPNKRRRGRPRKSLVETENIEKPNKEFEVVSGRGQEQSSSLDNENDNNKNELESEAEQGSSKYHYTGNTRKALNQMFKALQGKEETENGENPAATPTKHRGRPKLIENDVDGSSTCMNCNQTMPSSEWLAHNSQQHYNLAWRQGDLPLPINDEAFALKILTKLVKSKGTLKCNKCGVKMNKPQLFYEHLDVCNGVVNISGKVTCAVCQITMEKTAWSYHKYRQHNNLCWREGDPPLNLEDQDLVMRILTALYKSKKPLHCEKCDTVKKSVFGYLSHKTTCQKSIDELEDLKVKCHICGKKVLPVSMDCHLKIHTKIEPTDYLSGSNYFDSTVGSSGKRKAAKQALDIINGIKDETNDALNYYTDKCDFKEKFIEEYFQNQLKENQKFSCIFPNCDISIDSLESILEHIGSCDKKPSEYFLCKLCLFLCNNEVDILTHLKKRHDKTFNVDTTFKVRSQHVFSDEEEIENEVKEKKMLRIKSKQKMSMNPVARIKPLFLVHPMREESSNILYCQAYVWMREFCEEHYNKNNIHQLLRNKKPWRFLDSELLTEYLPEIQISCDVAARVVKPAEKNIDGEEWDWKRMELFEIRDFYEGDKTIFCGGSVTGLSWLPTPYNKEDVEQVLAVSVLNNREGQYQVDKNFNEPCLIQFWNFGLLNGCEAVKPFLMSCIALNIGPIWHMEWCPSGCFDEDADDSRIGLLAVAGSDSFVYIYCVNRVPEHDRGLIYKAEPVLRLQLSADIDSLGNQSYYACKISWCKASGHRYIAVGYSMGVAAIFDLNTESTVLKKQNSFGEITIFPYFSIQAHYSTITVISLNHMNGGNRWLCTGSFDRVISYWDLHKNIKINTIKKTIVTDGLWMTLWPCAMISEDETTMANTVNTHIYIKPLRDAMTDTGNLTSVSSSLKALSYSDWLNAVLHCSSGGEVVALFNHRLLYNVNSKLTKTSYTKCLFATTKLVPKTDGASKEYRTYKDAANDFGLVFLDYQLDKLQNFPNTKRKNSMDDFKFSSPSVNEYCLQSVNKVQFNPNVQSCKYYVAGYHSGFVRLQHMKFLPPLGS</sequence>
<gene>
    <name evidence="8" type="ORF">GWI33_006117</name>
</gene>
<keyword evidence="6" id="KW-0732">Signal</keyword>
<dbReference type="InterPro" id="IPR017956">
    <property type="entry name" value="AT_hook_DNA-bd_motif"/>
</dbReference>
<dbReference type="InterPro" id="IPR015943">
    <property type="entry name" value="WD40/YVTN_repeat-like_dom_sf"/>
</dbReference>
<dbReference type="InterPro" id="IPR001680">
    <property type="entry name" value="WD40_rpt"/>
</dbReference>
<dbReference type="PROSITE" id="PS50082">
    <property type="entry name" value="WD_REPEATS_2"/>
    <property type="match status" value="1"/>
</dbReference>
<dbReference type="InterPro" id="IPR036322">
    <property type="entry name" value="WD40_repeat_dom_sf"/>
</dbReference>
<dbReference type="InterPro" id="IPR052416">
    <property type="entry name" value="GTF3C_component"/>
</dbReference>
<dbReference type="EMBL" id="JAACXV010000304">
    <property type="protein sequence ID" value="KAF7280386.1"/>
    <property type="molecule type" value="Genomic_DNA"/>
</dbReference>
<feature type="domain" description="C2H2-type" evidence="7">
    <location>
        <begin position="337"/>
        <end position="357"/>
    </location>
</feature>
<dbReference type="PANTHER" id="PTHR15052">
    <property type="entry name" value="RNA POLYMERASE III TRANSCRIPTION INITIATION FACTOR COMPLEX SUBUNIT"/>
    <property type="match status" value="1"/>
</dbReference>
<feature type="compositionally biased region" description="Basic residues" evidence="5">
    <location>
        <begin position="170"/>
        <end position="179"/>
    </location>
</feature>
<dbReference type="PANTHER" id="PTHR15052:SF2">
    <property type="entry name" value="GENERAL TRANSCRIPTION FACTOR 3C POLYPEPTIDE 2"/>
    <property type="match status" value="1"/>
</dbReference>
<dbReference type="GO" id="GO:0003677">
    <property type="term" value="F:DNA binding"/>
    <property type="evidence" value="ECO:0007669"/>
    <property type="project" value="InterPro"/>
</dbReference>
<feature type="domain" description="C2H2-type" evidence="7">
    <location>
        <begin position="281"/>
        <end position="303"/>
    </location>
</feature>
<feature type="domain" description="C2H2-type" evidence="7">
    <location>
        <begin position="369"/>
        <end position="391"/>
    </location>
</feature>
<dbReference type="SMART" id="SM00384">
    <property type="entry name" value="AT_hook"/>
    <property type="match status" value="3"/>
</dbReference>
<feature type="compositionally biased region" description="Basic and acidic residues" evidence="5">
    <location>
        <begin position="152"/>
        <end position="169"/>
    </location>
</feature>
<evidence type="ECO:0000256" key="3">
    <source>
        <dbReference type="ARBA" id="ARBA00023242"/>
    </source>
</evidence>
<feature type="domain" description="C2H2-type" evidence="7">
    <location>
        <begin position="586"/>
        <end position="609"/>
    </location>
</feature>
<keyword evidence="2" id="KW-0804">Transcription</keyword>
<dbReference type="OrthoDB" id="4703at2759"/>
<feature type="signal peptide" evidence="6">
    <location>
        <begin position="1"/>
        <end position="19"/>
    </location>
</feature>
<dbReference type="SMART" id="SM00320">
    <property type="entry name" value="WD40"/>
    <property type="match status" value="2"/>
</dbReference>
<dbReference type="SMART" id="SM00355">
    <property type="entry name" value="ZnF_C2H2"/>
    <property type="match status" value="5"/>
</dbReference>
<evidence type="ECO:0000256" key="5">
    <source>
        <dbReference type="SAM" id="MobiDB-lite"/>
    </source>
</evidence>
<comment type="subcellular location">
    <subcellularLocation>
        <location evidence="1">Nucleus</location>
    </subcellularLocation>
</comment>
<dbReference type="Gene3D" id="2.130.10.10">
    <property type="entry name" value="YVTN repeat-like/Quinoprotein amine dehydrogenase"/>
    <property type="match status" value="1"/>
</dbReference>
<dbReference type="InterPro" id="IPR013087">
    <property type="entry name" value="Znf_C2H2_type"/>
</dbReference>
<evidence type="ECO:0000256" key="6">
    <source>
        <dbReference type="SAM" id="SignalP"/>
    </source>
</evidence>
<evidence type="ECO:0000256" key="2">
    <source>
        <dbReference type="ARBA" id="ARBA00023163"/>
    </source>
</evidence>
<feature type="compositionally biased region" description="Polar residues" evidence="5">
    <location>
        <begin position="94"/>
        <end position="108"/>
    </location>
</feature>
<feature type="compositionally biased region" description="Basic and acidic residues" evidence="5">
    <location>
        <begin position="180"/>
        <end position="195"/>
    </location>
</feature>
<feature type="region of interest" description="Disordered" evidence="5">
    <location>
        <begin position="250"/>
        <end position="272"/>
    </location>
</feature>
<evidence type="ECO:0000313" key="9">
    <source>
        <dbReference type="Proteomes" id="UP000625711"/>
    </source>
</evidence>
<protein>
    <recommendedName>
        <fullName evidence="7">C2H2-type domain-containing protein</fullName>
    </recommendedName>
</protein>
<keyword evidence="3" id="KW-0539">Nucleus</keyword>
<dbReference type="SUPFAM" id="SSF50978">
    <property type="entry name" value="WD40 repeat-like"/>
    <property type="match status" value="1"/>
</dbReference>
<evidence type="ECO:0000256" key="4">
    <source>
        <dbReference type="PROSITE-ProRule" id="PRU00221"/>
    </source>
</evidence>
<dbReference type="GO" id="GO:0006383">
    <property type="term" value="P:transcription by RNA polymerase III"/>
    <property type="evidence" value="ECO:0007669"/>
    <property type="project" value="TreeGrafter"/>
</dbReference>
<feature type="repeat" description="WD" evidence="4">
    <location>
        <begin position="968"/>
        <end position="1012"/>
    </location>
</feature>
<keyword evidence="9" id="KW-1185">Reference proteome</keyword>
<feature type="region of interest" description="Disordered" evidence="5">
    <location>
        <begin position="88"/>
        <end position="230"/>
    </location>
</feature>
<organism evidence="8 9">
    <name type="scientific">Rhynchophorus ferrugineus</name>
    <name type="common">Red palm weevil</name>
    <name type="synonym">Curculio ferrugineus</name>
    <dbReference type="NCBI Taxonomy" id="354439"/>
    <lineage>
        <taxon>Eukaryota</taxon>
        <taxon>Metazoa</taxon>
        <taxon>Ecdysozoa</taxon>
        <taxon>Arthropoda</taxon>
        <taxon>Hexapoda</taxon>
        <taxon>Insecta</taxon>
        <taxon>Pterygota</taxon>
        <taxon>Neoptera</taxon>
        <taxon>Endopterygota</taxon>
        <taxon>Coleoptera</taxon>
        <taxon>Polyphaga</taxon>
        <taxon>Cucujiformia</taxon>
        <taxon>Curculionidae</taxon>
        <taxon>Dryophthorinae</taxon>
        <taxon>Rhynchophorus</taxon>
    </lineage>
</organism>
<evidence type="ECO:0000259" key="7">
    <source>
        <dbReference type="SMART" id="SM00355"/>
    </source>
</evidence>
<proteinExistence type="predicted"/>
<comment type="caution">
    <text evidence="8">The sequence shown here is derived from an EMBL/GenBank/DDBJ whole genome shotgun (WGS) entry which is preliminary data.</text>
</comment>
<feature type="domain" description="C2H2-type" evidence="7">
    <location>
        <begin position="459"/>
        <end position="480"/>
    </location>
</feature>
<accession>A0A834IJ92</accession>
<dbReference type="GO" id="GO:0000127">
    <property type="term" value="C:transcription factor TFIIIC complex"/>
    <property type="evidence" value="ECO:0007669"/>
    <property type="project" value="TreeGrafter"/>
</dbReference>
<keyword evidence="4" id="KW-0853">WD repeat</keyword>